<comment type="caution">
    <text evidence="12">The sequence shown here is derived from an EMBL/GenBank/DDBJ whole genome shotgun (WGS) entry which is preliminary data.</text>
</comment>
<evidence type="ECO:0000256" key="3">
    <source>
        <dbReference type="ARBA" id="ARBA00022723"/>
    </source>
</evidence>
<sequence>MEAVNCHHNDVQKQRHFGEDVLVTRKGAVSARRGERGIIPGSMGACIYIVRGMGNPESFESCSHHAGRVRNRTKAKKLHSVADQIKATEGMIDGIPMAYKDIDAVMAAQKDLVEVHHTLSVKG</sequence>
<dbReference type="GO" id="GO:0006281">
    <property type="term" value="P:DNA repair"/>
    <property type="evidence" value="ECO:0007669"/>
    <property type="project" value="TreeGrafter"/>
</dbReference>
<dbReference type="GO" id="GO:0042245">
    <property type="term" value="P:RNA repair"/>
    <property type="evidence" value="ECO:0007669"/>
    <property type="project" value="UniProtKB-KW"/>
</dbReference>
<feature type="binding site" evidence="10">
    <location>
        <begin position="8"/>
        <end position="9"/>
    </location>
    <ligand>
        <name>GMP</name>
        <dbReference type="ChEBI" id="CHEBI:58115"/>
    </ligand>
</feature>
<evidence type="ECO:0000256" key="11">
    <source>
        <dbReference type="PIRSR" id="PIRSR601233-3"/>
    </source>
</evidence>
<evidence type="ECO:0000256" key="2">
    <source>
        <dbReference type="ARBA" id="ARBA00022598"/>
    </source>
</evidence>
<evidence type="ECO:0000256" key="9">
    <source>
        <dbReference type="PIRSR" id="PIRSR601233-1"/>
    </source>
</evidence>
<name>A0A0E3BQJ5_9BURK</name>
<gene>
    <name evidence="12" type="ORF">P245_03920</name>
</gene>
<accession>A0A0E3BQJ5</accession>
<dbReference type="EC" id="6.5.1.8" evidence="1"/>
<dbReference type="PANTHER" id="PTHR43749:SF2">
    <property type="entry name" value="RNA-SPLICING LIGASE RTCB"/>
    <property type="match status" value="1"/>
</dbReference>
<evidence type="ECO:0000313" key="13">
    <source>
        <dbReference type="Proteomes" id="UP000029567"/>
    </source>
</evidence>
<dbReference type="InterPro" id="IPR036025">
    <property type="entry name" value="RtcB-like_sf"/>
</dbReference>
<dbReference type="GO" id="GO:0030145">
    <property type="term" value="F:manganese ion binding"/>
    <property type="evidence" value="ECO:0007669"/>
    <property type="project" value="TreeGrafter"/>
</dbReference>
<dbReference type="GO" id="GO:0003909">
    <property type="term" value="F:DNA ligase activity"/>
    <property type="evidence" value="ECO:0007669"/>
    <property type="project" value="TreeGrafter"/>
</dbReference>
<keyword evidence="2 12" id="KW-0436">Ligase</keyword>
<dbReference type="EMBL" id="AWTN01000013">
    <property type="protein sequence ID" value="KGG99003.1"/>
    <property type="molecule type" value="Genomic_DNA"/>
</dbReference>
<comment type="cofactor">
    <cofactor evidence="11">
        <name>Mn(2+)</name>
        <dbReference type="ChEBI" id="CHEBI:29035"/>
    </cofactor>
    <text evidence="11">Binds 2 manganese ions per subunit.</text>
</comment>
<dbReference type="SUPFAM" id="SSF103365">
    <property type="entry name" value="Hypothetical protein PH1602"/>
    <property type="match status" value="1"/>
</dbReference>
<feature type="binding site" evidence="10">
    <location>
        <begin position="40"/>
        <end position="43"/>
    </location>
    <ligand>
        <name>GMP</name>
        <dbReference type="ChEBI" id="CHEBI:58115"/>
    </ligand>
</feature>
<evidence type="ECO:0000256" key="10">
    <source>
        <dbReference type="PIRSR" id="PIRSR601233-2"/>
    </source>
</evidence>
<dbReference type="InterPro" id="IPR001233">
    <property type="entry name" value="RtcB"/>
</dbReference>
<evidence type="ECO:0000256" key="4">
    <source>
        <dbReference type="ARBA" id="ARBA00022741"/>
    </source>
</evidence>
<dbReference type="GO" id="GO:0170057">
    <property type="term" value="F:RNA ligase (GTP) activity"/>
    <property type="evidence" value="ECO:0007669"/>
    <property type="project" value="UniProtKB-EC"/>
</dbReference>
<organism evidence="12 13">
    <name type="scientific">Comamonas thiooxydans</name>
    <dbReference type="NCBI Taxonomy" id="363952"/>
    <lineage>
        <taxon>Bacteria</taxon>
        <taxon>Pseudomonadati</taxon>
        <taxon>Pseudomonadota</taxon>
        <taxon>Betaproteobacteria</taxon>
        <taxon>Burkholderiales</taxon>
        <taxon>Comamonadaceae</taxon>
        <taxon>Comamonas</taxon>
    </lineage>
</organism>
<dbReference type="Proteomes" id="UP000029567">
    <property type="component" value="Unassembled WGS sequence"/>
</dbReference>
<keyword evidence="6 10" id="KW-0342">GTP-binding</keyword>
<dbReference type="Gene3D" id="3.90.1860.10">
    <property type="entry name" value="tRNA-splicing ligase RtcB"/>
    <property type="match status" value="1"/>
</dbReference>
<evidence type="ECO:0000256" key="6">
    <source>
        <dbReference type="ARBA" id="ARBA00023134"/>
    </source>
</evidence>
<evidence type="ECO:0000256" key="7">
    <source>
        <dbReference type="ARBA" id="ARBA00023211"/>
    </source>
</evidence>
<dbReference type="Pfam" id="PF01139">
    <property type="entry name" value="RtcB"/>
    <property type="match status" value="1"/>
</dbReference>
<reference evidence="12 13" key="1">
    <citation type="submission" date="2013-09" db="EMBL/GenBank/DDBJ databases">
        <title>High correlation between genotypes and phenotypes of environmental bacteria Comamonas testosteroni strains.</title>
        <authorList>
            <person name="Liu L."/>
            <person name="Zhu W."/>
            <person name="Xia X."/>
            <person name="Xu B."/>
            <person name="Luo M."/>
            <person name="Wang G."/>
        </authorList>
    </citation>
    <scope>NUCLEOTIDE SEQUENCE [LARGE SCALE GENOMIC DNA]</scope>
    <source>
        <strain evidence="12 13">JL14</strain>
    </source>
</reference>
<dbReference type="GO" id="GO:0006396">
    <property type="term" value="P:RNA processing"/>
    <property type="evidence" value="ECO:0007669"/>
    <property type="project" value="InterPro"/>
</dbReference>
<evidence type="ECO:0000256" key="8">
    <source>
        <dbReference type="ARBA" id="ARBA00047746"/>
    </source>
</evidence>
<feature type="binding site" evidence="11">
    <location>
        <position position="8"/>
    </location>
    <ligand>
        <name>Mn(2+)</name>
        <dbReference type="ChEBI" id="CHEBI:29035"/>
        <label>2</label>
    </ligand>
</feature>
<dbReference type="GO" id="GO:0005525">
    <property type="term" value="F:GTP binding"/>
    <property type="evidence" value="ECO:0007669"/>
    <property type="project" value="UniProtKB-KW"/>
</dbReference>
<evidence type="ECO:0000256" key="5">
    <source>
        <dbReference type="ARBA" id="ARBA00022800"/>
    </source>
</evidence>
<dbReference type="InterPro" id="IPR052915">
    <property type="entry name" value="RtcB-like"/>
</dbReference>
<feature type="active site" description="GMP-histidine intermediate" evidence="9">
    <location>
        <position position="64"/>
    </location>
</feature>
<keyword evidence="3 11" id="KW-0479">Metal-binding</keyword>
<dbReference type="PANTHER" id="PTHR43749">
    <property type="entry name" value="RNA-SPLICING LIGASE RTCB"/>
    <property type="match status" value="1"/>
</dbReference>
<comment type="catalytic activity">
    <reaction evidence="8">
        <text>a 3'-end 3'-phospho-ribonucleotide-RNA + a 5'-end dephospho-ribonucleoside-RNA + GTP = a ribonucleotidyl-ribonucleotide-RNA + GMP + diphosphate</text>
        <dbReference type="Rhea" id="RHEA:68076"/>
        <dbReference type="Rhea" id="RHEA-COMP:10463"/>
        <dbReference type="Rhea" id="RHEA-COMP:13936"/>
        <dbReference type="Rhea" id="RHEA-COMP:17355"/>
        <dbReference type="ChEBI" id="CHEBI:33019"/>
        <dbReference type="ChEBI" id="CHEBI:37565"/>
        <dbReference type="ChEBI" id="CHEBI:58115"/>
        <dbReference type="ChEBI" id="CHEBI:83062"/>
        <dbReference type="ChEBI" id="CHEBI:138284"/>
        <dbReference type="ChEBI" id="CHEBI:173118"/>
        <dbReference type="EC" id="6.5.1.8"/>
    </reaction>
</comment>
<keyword evidence="7 11" id="KW-0464">Manganese</keyword>
<proteinExistence type="predicted"/>
<protein>
    <recommendedName>
        <fullName evidence="1">3'-phosphate/5'-hydroxy nucleic acid ligase</fullName>
        <ecNumber evidence="1">6.5.1.8</ecNumber>
    </recommendedName>
</protein>
<keyword evidence="5" id="KW-0692">RNA repair</keyword>
<feature type="binding site" evidence="10">
    <location>
        <begin position="64"/>
        <end position="67"/>
    </location>
    <ligand>
        <name>GMP</name>
        <dbReference type="ChEBI" id="CHEBI:58115"/>
    </ligand>
</feature>
<evidence type="ECO:0000256" key="1">
    <source>
        <dbReference type="ARBA" id="ARBA00012726"/>
    </source>
</evidence>
<evidence type="ECO:0000313" key="12">
    <source>
        <dbReference type="EMBL" id="KGG99003.1"/>
    </source>
</evidence>
<keyword evidence="4 10" id="KW-0547">Nucleotide-binding</keyword>
<dbReference type="AlphaFoldDB" id="A0A0E3BQJ5"/>